<organism evidence="1 2">
    <name type="scientific">Schistosoma margrebowiei</name>
    <dbReference type="NCBI Taxonomy" id="48269"/>
    <lineage>
        <taxon>Eukaryota</taxon>
        <taxon>Metazoa</taxon>
        <taxon>Spiralia</taxon>
        <taxon>Lophotrochozoa</taxon>
        <taxon>Platyhelminthes</taxon>
        <taxon>Trematoda</taxon>
        <taxon>Digenea</taxon>
        <taxon>Strigeidida</taxon>
        <taxon>Schistosomatoidea</taxon>
        <taxon>Schistosomatidae</taxon>
        <taxon>Schistosoma</taxon>
    </lineage>
</organism>
<dbReference type="STRING" id="48269.A0A183M3S1"/>
<dbReference type="PANTHER" id="PTHR21301:SF10">
    <property type="entry name" value="REVERSE TRANSCRIPTASE DOMAIN-CONTAINING PROTEIN"/>
    <property type="match status" value="1"/>
</dbReference>
<name>A0A183M3S1_9TREM</name>
<dbReference type="PANTHER" id="PTHR21301">
    <property type="entry name" value="REVERSE TRANSCRIPTASE"/>
    <property type="match status" value="1"/>
</dbReference>
<dbReference type="EMBL" id="UZAI01005649">
    <property type="protein sequence ID" value="VDO91441.1"/>
    <property type="molecule type" value="Genomic_DNA"/>
</dbReference>
<keyword evidence="2" id="KW-1185">Reference proteome</keyword>
<dbReference type="AlphaFoldDB" id="A0A183M3S1"/>
<reference evidence="1 2" key="1">
    <citation type="submission" date="2018-11" db="EMBL/GenBank/DDBJ databases">
        <authorList>
            <consortium name="Pathogen Informatics"/>
        </authorList>
    </citation>
    <scope>NUCLEOTIDE SEQUENCE [LARGE SCALE GENOMIC DNA]</scope>
    <source>
        <strain evidence="1 2">Zambia</strain>
    </source>
</reference>
<protein>
    <submittedName>
        <fullName evidence="1">Uncharacterized protein</fullName>
    </submittedName>
</protein>
<evidence type="ECO:0000313" key="2">
    <source>
        <dbReference type="Proteomes" id="UP000277204"/>
    </source>
</evidence>
<proteinExistence type="predicted"/>
<gene>
    <name evidence="1" type="ORF">SMRZ_LOCUS10696</name>
</gene>
<sequence length="151" mass="17706">MLSILSDESKFMPDVEFEGISNLKGRVNSNLEQLLRMNIIHKEEFNFLKPMGSEYPHLYRLPKIHKPNVPLRPILSKCRSPTHNLAKWLTKLLDPIRRHLCKYSLKDSFEVVDHLGDINIKEKTMCSFDVNSLFTNTPLKKTLIYYVITYL</sequence>
<evidence type="ECO:0000313" key="1">
    <source>
        <dbReference type="EMBL" id="VDO91441.1"/>
    </source>
</evidence>
<accession>A0A183M3S1</accession>
<dbReference type="Proteomes" id="UP000277204">
    <property type="component" value="Unassembled WGS sequence"/>
</dbReference>